<dbReference type="InterPro" id="IPR007253">
    <property type="entry name" value="Cell_wall-bd_2"/>
</dbReference>
<organism evidence="2 3">
    <name type="scientific">Labedella gwakjiensis</name>
    <dbReference type="NCBI Taxonomy" id="390269"/>
    <lineage>
        <taxon>Bacteria</taxon>
        <taxon>Bacillati</taxon>
        <taxon>Actinomycetota</taxon>
        <taxon>Actinomycetes</taxon>
        <taxon>Micrococcales</taxon>
        <taxon>Microbacteriaceae</taxon>
        <taxon>Labedella</taxon>
    </lineage>
</organism>
<protein>
    <submittedName>
        <fullName evidence="2">Putative cell wall binding repeat protein</fullName>
    </submittedName>
</protein>
<comment type="caution">
    <text evidence="2">The sequence shown here is derived from an EMBL/GenBank/DDBJ whole genome shotgun (WGS) entry which is preliminary data.</text>
</comment>
<gene>
    <name evidence="2" type="ORF">CLV49_2404</name>
</gene>
<accession>A0A2P8GXV2</accession>
<sequence length="615" mass="63350">MKPGSPLVRPRRATRVLAAVAAALTVSLASTTAVAAQAESSPTDHAIQAPFGQWDEHRRLSALGNRMDDGGTSPSVGPSVTSLLIDVGSSSSGLTLGSTTWTLQAGSTRTTGTLSANTSGEAKVPISPALRSAISSGQSLTFSATAGADENTTIAGDSLSLYAYVTYDEGDTRATSSITFRGARASSSYSFTAKRALAVTAGQSVSVTTDRPVWASGPDGSWTTEADMGPDYWVGDGRLDDDRWTLFAPDAAIDDDGSTIRWELPLLERGLEASGNPVFAMVRQDMRAPGSSFYSSVYVRIPVVYTEGDPLVERISGSDRFQVAAAVSRAAYPSGAEVVVLASGAAFPDALSAAPAAARLGGPLLLTLPGRLPSVISEEIDRLEPSRLVIVGGEKAIGSSVEQSLESPGREIVRIAGANRYEVSAALAVFAFSDPPTSGAFVASGANFPDALSAGPAALETFDGPVILTNGTSPRIPQPLVGAIEDLDLFLFRIAGGPASVSTGIEADLKTIAEIPERVARIGKANRFATSVEIARSAFDTATTVYLASGNAFPDALTGSAWAAAEGAPLYLVPRNCVPRAVLADIAAFHAERIVVLGGTTALGTGVSDLTACSF</sequence>
<dbReference type="PANTHER" id="PTHR30032">
    <property type="entry name" value="N-ACETYLMURAMOYL-L-ALANINE AMIDASE-RELATED"/>
    <property type="match status" value="1"/>
</dbReference>
<dbReference type="AlphaFoldDB" id="A0A2P8GXV2"/>
<reference evidence="2 3" key="1">
    <citation type="submission" date="2018-03" db="EMBL/GenBank/DDBJ databases">
        <title>Genomic Encyclopedia of Archaeal and Bacterial Type Strains, Phase II (KMG-II): from individual species to whole genera.</title>
        <authorList>
            <person name="Goeker M."/>
        </authorList>
    </citation>
    <scope>NUCLEOTIDE SEQUENCE [LARGE SCALE GENOMIC DNA]</scope>
    <source>
        <strain evidence="2 3">DSM 21548</strain>
    </source>
</reference>
<dbReference type="InterPro" id="IPR051922">
    <property type="entry name" value="Bact_Sporulation_Assoc"/>
</dbReference>
<name>A0A2P8GXV2_9MICO</name>
<keyword evidence="1" id="KW-0732">Signal</keyword>
<proteinExistence type="predicted"/>
<evidence type="ECO:0000313" key="2">
    <source>
        <dbReference type="EMBL" id="PSL38775.1"/>
    </source>
</evidence>
<dbReference type="PANTHER" id="PTHR30032:SF4">
    <property type="entry name" value="AMIDASE ENHANCER"/>
    <property type="match status" value="1"/>
</dbReference>
<evidence type="ECO:0000256" key="1">
    <source>
        <dbReference type="SAM" id="SignalP"/>
    </source>
</evidence>
<dbReference type="GO" id="GO:0030288">
    <property type="term" value="C:outer membrane-bounded periplasmic space"/>
    <property type="evidence" value="ECO:0007669"/>
    <property type="project" value="TreeGrafter"/>
</dbReference>
<feature type="signal peptide" evidence="1">
    <location>
        <begin position="1"/>
        <end position="35"/>
    </location>
</feature>
<dbReference type="Proteomes" id="UP000241203">
    <property type="component" value="Unassembled WGS sequence"/>
</dbReference>
<feature type="chain" id="PRO_5038925640" evidence="1">
    <location>
        <begin position="36"/>
        <end position="615"/>
    </location>
</feature>
<dbReference type="Gene3D" id="3.40.50.12090">
    <property type="match status" value="1"/>
</dbReference>
<evidence type="ECO:0000313" key="3">
    <source>
        <dbReference type="Proteomes" id="UP000241203"/>
    </source>
</evidence>
<dbReference type="Pfam" id="PF04122">
    <property type="entry name" value="CW_binding_2"/>
    <property type="match status" value="3"/>
</dbReference>
<dbReference type="EMBL" id="PYAU01000001">
    <property type="protein sequence ID" value="PSL38775.1"/>
    <property type="molecule type" value="Genomic_DNA"/>
</dbReference>